<feature type="transmembrane region" description="Helical" evidence="1">
    <location>
        <begin position="9"/>
        <end position="27"/>
    </location>
</feature>
<dbReference type="InterPro" id="IPR015402">
    <property type="entry name" value="DUF1980"/>
</dbReference>
<feature type="domain" description="DUF1980" evidence="3">
    <location>
        <begin position="186"/>
        <end position="280"/>
    </location>
</feature>
<dbReference type="Pfam" id="PF09323">
    <property type="entry name" value="DUF1980"/>
    <property type="match status" value="1"/>
</dbReference>
<dbReference type="PANTHER" id="PTHR40047:SF1">
    <property type="entry name" value="UPF0703 PROTEIN YCGQ"/>
    <property type="match status" value="1"/>
</dbReference>
<evidence type="ECO:0000256" key="1">
    <source>
        <dbReference type="SAM" id="Phobius"/>
    </source>
</evidence>
<gene>
    <name evidence="4" type="ORF">BSR29_05330</name>
</gene>
<dbReference type="InterPro" id="IPR048493">
    <property type="entry name" value="DUF1980_N"/>
</dbReference>
<dbReference type="NCBIfam" id="TIGR03943">
    <property type="entry name" value="TIGR03943 family putative permease subunit"/>
    <property type="match status" value="1"/>
</dbReference>
<reference evidence="4 5" key="1">
    <citation type="submission" date="2016-11" db="EMBL/GenBank/DDBJ databases">
        <title>Actinomyces gypaetusis sp. nov. isolated from the vulture Gypaetus barbatus in Qinghai Tibet Plateau China.</title>
        <authorList>
            <person name="Meng X."/>
        </authorList>
    </citation>
    <scope>NUCLEOTIDE SEQUENCE [LARGE SCALE GENOMIC DNA]</scope>
    <source>
        <strain evidence="4 5">VUL4_2</strain>
    </source>
</reference>
<feature type="transmembrane region" description="Helical" evidence="1">
    <location>
        <begin position="39"/>
        <end position="64"/>
    </location>
</feature>
<evidence type="ECO:0000259" key="2">
    <source>
        <dbReference type="Pfam" id="PF09323"/>
    </source>
</evidence>
<evidence type="ECO:0000259" key="3">
    <source>
        <dbReference type="Pfam" id="PF21537"/>
    </source>
</evidence>
<dbReference type="InterPro" id="IPR048447">
    <property type="entry name" value="DUF1980_C"/>
</dbReference>
<protein>
    <submittedName>
        <fullName evidence="4">TIGR03943 family protein</fullName>
    </submittedName>
</protein>
<keyword evidence="1" id="KW-0812">Transmembrane</keyword>
<feature type="domain" description="DUF1980" evidence="2">
    <location>
        <begin position="19"/>
        <end position="102"/>
    </location>
</feature>
<dbReference type="OrthoDB" id="359029at2"/>
<keyword evidence="1" id="KW-1133">Transmembrane helix</keyword>
<sequence length="281" mass="30533">MPQQSRSEGFAGATVVATGMTLTYLSLTGKINKYLLPSFRPWILLCGVILLGFGIWTLGVWRAANAAEKRSQKNHEGHYHPYSKAAFLMLVPVLIVGLSLPAPLGAFMVSKVATGQSRAALNKPKPTALIPGQTVPGDIPKYEDQVDFAAAANEAPRYLPFPELANDHENEMGLDELTDRVTGGDPKQITGKRIKTLGFVSALEPQMAEKYHGWMIARYKIYCCAADGVVYSAVIPNHPMPAENTWVELTGTVDQDASVDGIPVLVVTDVKTVPEPEEPYL</sequence>
<accession>A0A1Q5PLL2</accession>
<dbReference type="AlphaFoldDB" id="A0A1Q5PLL2"/>
<evidence type="ECO:0000313" key="4">
    <source>
        <dbReference type="EMBL" id="OKL47907.1"/>
    </source>
</evidence>
<dbReference type="Proteomes" id="UP000186785">
    <property type="component" value="Unassembled WGS sequence"/>
</dbReference>
<proteinExistence type="predicted"/>
<keyword evidence="1" id="KW-0472">Membrane</keyword>
<dbReference type="RefSeq" id="WP_073709267.1">
    <property type="nucleotide sequence ID" value="NZ_MQSV01000003.1"/>
</dbReference>
<keyword evidence="5" id="KW-1185">Reference proteome</keyword>
<dbReference type="InterPro" id="IPR052955">
    <property type="entry name" value="UPF0703_membrane_permease"/>
</dbReference>
<dbReference type="Pfam" id="PF21537">
    <property type="entry name" value="DUF1980_C"/>
    <property type="match status" value="1"/>
</dbReference>
<evidence type="ECO:0000313" key="5">
    <source>
        <dbReference type="Proteomes" id="UP000186785"/>
    </source>
</evidence>
<organism evidence="4 5">
    <name type="scientific">Boudabousia liubingyangii</name>
    <dbReference type="NCBI Taxonomy" id="1921764"/>
    <lineage>
        <taxon>Bacteria</taxon>
        <taxon>Bacillati</taxon>
        <taxon>Actinomycetota</taxon>
        <taxon>Actinomycetes</taxon>
        <taxon>Actinomycetales</taxon>
        <taxon>Actinomycetaceae</taxon>
        <taxon>Boudabousia</taxon>
    </lineage>
</organism>
<feature type="transmembrane region" description="Helical" evidence="1">
    <location>
        <begin position="85"/>
        <end position="109"/>
    </location>
</feature>
<dbReference type="PANTHER" id="PTHR40047">
    <property type="entry name" value="UPF0703 PROTEIN YCGQ"/>
    <property type="match status" value="1"/>
</dbReference>
<comment type="caution">
    <text evidence="4">The sequence shown here is derived from an EMBL/GenBank/DDBJ whole genome shotgun (WGS) entry which is preliminary data.</text>
</comment>
<dbReference type="EMBL" id="MQSV01000003">
    <property type="protein sequence ID" value="OKL47907.1"/>
    <property type="molecule type" value="Genomic_DNA"/>
</dbReference>
<name>A0A1Q5PLL2_9ACTO</name>